<dbReference type="Gene3D" id="3.40.50.80">
    <property type="entry name" value="Nucleotide-binding domain of ferredoxin-NADP reductase (FNR) module"/>
    <property type="match status" value="1"/>
</dbReference>
<dbReference type="Pfam" id="PF00970">
    <property type="entry name" value="FAD_binding_6"/>
    <property type="match status" value="1"/>
</dbReference>
<feature type="domain" description="FAD-binding FR-type" evidence="5">
    <location>
        <begin position="106"/>
        <end position="202"/>
    </location>
</feature>
<dbReference type="SUPFAM" id="SSF63380">
    <property type="entry name" value="Riboflavin synthase domain-like"/>
    <property type="match status" value="1"/>
</dbReference>
<dbReference type="InterPro" id="IPR017938">
    <property type="entry name" value="Riboflavin_synthase-like_b-brl"/>
</dbReference>
<accession>A0ABP4F9U6</accession>
<dbReference type="SUPFAM" id="SSF52343">
    <property type="entry name" value="Ferredoxin reductase-like, C-terminal NADP-linked domain"/>
    <property type="match status" value="1"/>
</dbReference>
<dbReference type="Proteomes" id="UP001499979">
    <property type="component" value="Unassembled WGS sequence"/>
</dbReference>
<dbReference type="InterPro" id="IPR006058">
    <property type="entry name" value="2Fe2S_fd_BS"/>
</dbReference>
<comment type="caution">
    <text evidence="6">The sequence shown here is derived from an EMBL/GenBank/DDBJ whole genome shotgun (WGS) entry which is preliminary data.</text>
</comment>
<dbReference type="InterPro" id="IPR017927">
    <property type="entry name" value="FAD-bd_FR_type"/>
</dbReference>
<name>A0ABP4F9U6_9ACTN</name>
<dbReference type="Pfam" id="PF00175">
    <property type="entry name" value="NAD_binding_1"/>
    <property type="match status" value="1"/>
</dbReference>
<dbReference type="InterPro" id="IPR050415">
    <property type="entry name" value="MRET"/>
</dbReference>
<reference evidence="7" key="1">
    <citation type="journal article" date="2019" name="Int. J. Syst. Evol. Microbiol.">
        <title>The Global Catalogue of Microorganisms (GCM) 10K type strain sequencing project: providing services to taxonomists for standard genome sequencing and annotation.</title>
        <authorList>
            <consortium name="The Broad Institute Genomics Platform"/>
            <consortium name="The Broad Institute Genome Sequencing Center for Infectious Disease"/>
            <person name="Wu L."/>
            <person name="Ma J."/>
        </authorList>
    </citation>
    <scope>NUCLEOTIDE SEQUENCE [LARGE SCALE GENOMIC DNA]</scope>
    <source>
        <strain evidence="7">JCM 11813</strain>
    </source>
</reference>
<feature type="domain" description="2Fe-2S ferredoxin-type" evidence="4">
    <location>
        <begin position="7"/>
        <end position="97"/>
    </location>
</feature>
<sequence length="332" mass="35617">MAAGDVHEVRIADSDTWFPALEGERILRAAQRAGVWLPFECGWGSCGTCKVVLLEGAVSALFDDAPSASPRDARRGRILVCQSSATTDLVIKPSWVSGEPRPEFDTDSCAAVLVEEEDLGPDIRRFRFRLDRAIGYREGQHAILDLGAGLRRCYSMANLSGSADVDFIAKRYDGRPGSERLFSLGKGAEISIEVPYGEMWVRGSERPLCLVAGGTGVAPILGMLRGLVATSDPRPTHVFFGANTRDELVCWADLVGLAGELHDGRVTGALVRPGPGWDGARGFVTDALAPALPDLTSATFYLAGPPVMTDAVLALLKESGVQLDRIHYDSFG</sequence>
<dbReference type="InterPro" id="IPR012675">
    <property type="entry name" value="Beta-grasp_dom_sf"/>
</dbReference>
<dbReference type="Gene3D" id="3.10.20.30">
    <property type="match status" value="1"/>
</dbReference>
<proteinExistence type="predicted"/>
<dbReference type="InterPro" id="IPR039261">
    <property type="entry name" value="FNR_nucleotide-bd"/>
</dbReference>
<dbReference type="InterPro" id="IPR008333">
    <property type="entry name" value="Cbr1-like_FAD-bd_dom"/>
</dbReference>
<gene>
    <name evidence="6" type="ORF">GCM10009606_45900</name>
</gene>
<dbReference type="CDD" id="cd00207">
    <property type="entry name" value="fer2"/>
    <property type="match status" value="1"/>
</dbReference>
<dbReference type="Gene3D" id="2.40.30.10">
    <property type="entry name" value="Translation factors"/>
    <property type="match status" value="1"/>
</dbReference>
<dbReference type="SUPFAM" id="SSF54292">
    <property type="entry name" value="2Fe-2S ferredoxin-like"/>
    <property type="match status" value="1"/>
</dbReference>
<dbReference type="InterPro" id="IPR001433">
    <property type="entry name" value="OxRdtase_FAD/NAD-bd"/>
</dbReference>
<evidence type="ECO:0000313" key="7">
    <source>
        <dbReference type="Proteomes" id="UP001499979"/>
    </source>
</evidence>
<dbReference type="PANTHER" id="PTHR47354">
    <property type="entry name" value="NADH OXIDOREDUCTASE HCR"/>
    <property type="match status" value="1"/>
</dbReference>
<evidence type="ECO:0000256" key="3">
    <source>
        <dbReference type="ARBA" id="ARBA00023014"/>
    </source>
</evidence>
<keyword evidence="7" id="KW-1185">Reference proteome</keyword>
<protein>
    <submittedName>
        <fullName evidence="6">2Fe-2S iron-sulfur cluster-binding protein</fullName>
    </submittedName>
</protein>
<keyword evidence="3" id="KW-0411">Iron-sulfur</keyword>
<organism evidence="6 7">
    <name type="scientific">Nocardioides aquiterrae</name>
    <dbReference type="NCBI Taxonomy" id="203799"/>
    <lineage>
        <taxon>Bacteria</taxon>
        <taxon>Bacillati</taxon>
        <taxon>Actinomycetota</taxon>
        <taxon>Actinomycetes</taxon>
        <taxon>Propionibacteriales</taxon>
        <taxon>Nocardioidaceae</taxon>
        <taxon>Nocardioides</taxon>
    </lineage>
</organism>
<dbReference type="InterPro" id="IPR036010">
    <property type="entry name" value="2Fe-2S_ferredoxin-like_sf"/>
</dbReference>
<dbReference type="PANTHER" id="PTHR47354:SF5">
    <property type="entry name" value="PROTEIN RFBI"/>
    <property type="match status" value="1"/>
</dbReference>
<dbReference type="RefSeq" id="WP_343910620.1">
    <property type="nucleotide sequence ID" value="NZ_BAAAJE010000030.1"/>
</dbReference>
<dbReference type="PROSITE" id="PS51384">
    <property type="entry name" value="FAD_FR"/>
    <property type="match status" value="1"/>
</dbReference>
<keyword evidence="2" id="KW-0408">Iron</keyword>
<evidence type="ECO:0000259" key="4">
    <source>
        <dbReference type="PROSITE" id="PS51085"/>
    </source>
</evidence>
<comment type="cofactor">
    <cofactor evidence="1">
        <name>FAD</name>
        <dbReference type="ChEBI" id="CHEBI:57692"/>
    </cofactor>
</comment>
<dbReference type="EMBL" id="BAAAJE010000030">
    <property type="protein sequence ID" value="GAA1162881.1"/>
    <property type="molecule type" value="Genomic_DNA"/>
</dbReference>
<dbReference type="Pfam" id="PF00111">
    <property type="entry name" value="Fer2"/>
    <property type="match status" value="1"/>
</dbReference>
<keyword evidence="2" id="KW-0479">Metal-binding</keyword>
<dbReference type="PRINTS" id="PR00410">
    <property type="entry name" value="PHEHYDRXLASE"/>
</dbReference>
<keyword evidence="2" id="KW-0001">2Fe-2S</keyword>
<dbReference type="PROSITE" id="PS00197">
    <property type="entry name" value="2FE2S_FER_1"/>
    <property type="match status" value="1"/>
</dbReference>
<evidence type="ECO:0000259" key="5">
    <source>
        <dbReference type="PROSITE" id="PS51384"/>
    </source>
</evidence>
<dbReference type="InterPro" id="IPR001041">
    <property type="entry name" value="2Fe-2S_ferredoxin-type"/>
</dbReference>
<evidence type="ECO:0000256" key="1">
    <source>
        <dbReference type="ARBA" id="ARBA00001974"/>
    </source>
</evidence>
<evidence type="ECO:0000313" key="6">
    <source>
        <dbReference type="EMBL" id="GAA1162881.1"/>
    </source>
</evidence>
<dbReference type="PROSITE" id="PS51085">
    <property type="entry name" value="2FE2S_FER_2"/>
    <property type="match status" value="1"/>
</dbReference>
<evidence type="ECO:0000256" key="2">
    <source>
        <dbReference type="ARBA" id="ARBA00022714"/>
    </source>
</evidence>